<accession>A0ABR3FK74</accession>
<organism evidence="3 4">
    <name type="scientific">Marasmius crinis-equi</name>
    <dbReference type="NCBI Taxonomy" id="585013"/>
    <lineage>
        <taxon>Eukaryota</taxon>
        <taxon>Fungi</taxon>
        <taxon>Dikarya</taxon>
        <taxon>Basidiomycota</taxon>
        <taxon>Agaricomycotina</taxon>
        <taxon>Agaricomycetes</taxon>
        <taxon>Agaricomycetidae</taxon>
        <taxon>Agaricales</taxon>
        <taxon>Marasmiineae</taxon>
        <taxon>Marasmiaceae</taxon>
        <taxon>Marasmius</taxon>
    </lineage>
</organism>
<evidence type="ECO:0000256" key="2">
    <source>
        <dbReference type="ARBA" id="ARBA00022703"/>
    </source>
</evidence>
<feature type="non-terminal residue" evidence="3">
    <location>
        <position position="272"/>
    </location>
</feature>
<dbReference type="SUPFAM" id="SSF48371">
    <property type="entry name" value="ARM repeat"/>
    <property type="match status" value="1"/>
</dbReference>
<reference evidence="3 4" key="1">
    <citation type="submission" date="2024-02" db="EMBL/GenBank/DDBJ databases">
        <title>A draft genome for the cacao thread blight pathogen Marasmius crinis-equi.</title>
        <authorList>
            <person name="Cohen S.P."/>
            <person name="Baruah I.K."/>
            <person name="Amoako-Attah I."/>
            <person name="Bukari Y."/>
            <person name="Meinhardt L.W."/>
            <person name="Bailey B.A."/>
        </authorList>
    </citation>
    <scope>NUCLEOTIDE SEQUENCE [LARGE SCALE GENOMIC DNA]</scope>
    <source>
        <strain evidence="3 4">GH-76</strain>
    </source>
</reference>
<dbReference type="Gene3D" id="1.25.10.10">
    <property type="entry name" value="Leucine-rich Repeat Variant"/>
    <property type="match status" value="1"/>
</dbReference>
<evidence type="ECO:0000256" key="1">
    <source>
        <dbReference type="ARBA" id="ARBA00009515"/>
    </source>
</evidence>
<sequence length="272" mass="30619">MRRARSSPDKTGTTRRNALQQLIDATRSAYPQVKIFAARNMAELFQHFPDLEEEAINAIYDLCEDQDSQVRVEGYTTLSSLSKVENKWVKRNADVLVQLLQSDEPNEVTVVRKALVEHLQMDARVTLGVFCDQIVPSDQQMDEEEIQMRERLRTLVVDFVANEVKKDQWKKIAAPGSEAEGALVGGLMTALHKLGDPDVQTIAKDILLQLPSFNDRSPQTSDLSEVILNKAKNSRSLDMETGTSTLAPLDHTRPYLGLLRTIFLEKQLGDLK</sequence>
<dbReference type="EMBL" id="JBAHYK010000273">
    <property type="protein sequence ID" value="KAL0575802.1"/>
    <property type="molecule type" value="Genomic_DNA"/>
</dbReference>
<dbReference type="PANTHER" id="PTHR12758:SF19">
    <property type="entry name" value="APOPTOSIS INHIBITOR 5"/>
    <property type="match status" value="1"/>
</dbReference>
<keyword evidence="4" id="KW-1185">Reference proteome</keyword>
<dbReference type="Proteomes" id="UP001465976">
    <property type="component" value="Unassembled WGS sequence"/>
</dbReference>
<dbReference type="InterPro" id="IPR011989">
    <property type="entry name" value="ARM-like"/>
</dbReference>
<proteinExistence type="inferred from homology"/>
<evidence type="ECO:0000313" key="4">
    <source>
        <dbReference type="Proteomes" id="UP001465976"/>
    </source>
</evidence>
<name>A0ABR3FK74_9AGAR</name>
<dbReference type="Pfam" id="PF05918">
    <property type="entry name" value="API5"/>
    <property type="match status" value="1"/>
</dbReference>
<gene>
    <name evidence="3" type="ORF">V5O48_006180</name>
</gene>
<dbReference type="PANTHER" id="PTHR12758">
    <property type="entry name" value="APOPTOSIS INHIBITOR 5-RELATED"/>
    <property type="match status" value="1"/>
</dbReference>
<keyword evidence="2" id="KW-0053">Apoptosis</keyword>
<comment type="caution">
    <text evidence="3">The sequence shown here is derived from an EMBL/GenBank/DDBJ whole genome shotgun (WGS) entry which is preliminary data.</text>
</comment>
<evidence type="ECO:0000313" key="3">
    <source>
        <dbReference type="EMBL" id="KAL0575802.1"/>
    </source>
</evidence>
<dbReference type="InterPro" id="IPR008383">
    <property type="entry name" value="API5"/>
</dbReference>
<protein>
    <submittedName>
        <fullName evidence="3">Uncharacterized protein</fullName>
    </submittedName>
</protein>
<dbReference type="InterPro" id="IPR016024">
    <property type="entry name" value="ARM-type_fold"/>
</dbReference>
<comment type="similarity">
    <text evidence="1">Belongs to the API5 family.</text>
</comment>